<evidence type="ECO:0000259" key="2">
    <source>
        <dbReference type="SMART" id="SM00899"/>
    </source>
</evidence>
<organism evidence="3 4">
    <name type="scientific">Hippea maritima (strain ATCC 700847 / DSM 10411 / MH2)</name>
    <dbReference type="NCBI Taxonomy" id="760142"/>
    <lineage>
        <taxon>Bacteria</taxon>
        <taxon>Pseudomonadati</taxon>
        <taxon>Campylobacterota</taxon>
        <taxon>Desulfurellia</taxon>
        <taxon>Desulfurellales</taxon>
        <taxon>Hippeaceae</taxon>
        <taxon>Hippea</taxon>
    </lineage>
</organism>
<dbReference type="KEGG" id="hmr:Hipma_1406"/>
<feature type="domain" description="Ferrous iron transporter FeoA-like" evidence="2">
    <location>
        <begin position="1"/>
        <end position="73"/>
    </location>
</feature>
<evidence type="ECO:0000256" key="1">
    <source>
        <dbReference type="ARBA" id="ARBA00023004"/>
    </source>
</evidence>
<keyword evidence="4" id="KW-1185">Reference proteome</keyword>
<dbReference type="InParanoid" id="F2LY39"/>
<dbReference type="GO" id="GO:0046914">
    <property type="term" value="F:transition metal ion binding"/>
    <property type="evidence" value="ECO:0007669"/>
    <property type="project" value="InterPro"/>
</dbReference>
<dbReference type="InterPro" id="IPR053184">
    <property type="entry name" value="FeoA-like"/>
</dbReference>
<dbReference type="Gene3D" id="2.30.30.90">
    <property type="match status" value="1"/>
</dbReference>
<protein>
    <submittedName>
        <fullName evidence="3">FeoA family protein</fullName>
    </submittedName>
</protein>
<reference evidence="4" key="2">
    <citation type="submission" date="2011-03" db="EMBL/GenBank/DDBJ databases">
        <title>The complete genome of Hippea maritima DSM 10411.</title>
        <authorList>
            <consortium name="US DOE Joint Genome Institute (JGI-PGF)"/>
            <person name="Lucas S."/>
            <person name="Copeland A."/>
            <person name="Lapidus A."/>
            <person name="Bruce D."/>
            <person name="Goodwin L."/>
            <person name="Pitluck S."/>
            <person name="Peters L."/>
            <person name="Kyrpides N."/>
            <person name="Mavromatis K."/>
            <person name="Pagani I."/>
            <person name="Ivanova N."/>
            <person name="Mikhailova N."/>
            <person name="Lu M."/>
            <person name="Detter J.C."/>
            <person name="Tapia R."/>
            <person name="Han C."/>
            <person name="Land M."/>
            <person name="Hauser L."/>
            <person name="Markowitz V."/>
            <person name="Cheng J.-F."/>
            <person name="Hugenholtz P."/>
            <person name="Woyke T."/>
            <person name="Wu D."/>
            <person name="Spring S."/>
            <person name="Schroeder M."/>
            <person name="Brambilla E."/>
            <person name="Klenk H.-P."/>
            <person name="Eisen J.A."/>
        </authorList>
    </citation>
    <scope>NUCLEOTIDE SEQUENCE [LARGE SCALE GENOMIC DNA]</scope>
    <source>
        <strain evidence="4">ATCC 700847 / DSM 10411 / MH2</strain>
    </source>
</reference>
<dbReference type="PANTHER" id="PTHR43151:SF2">
    <property type="entry name" value="FE(2+) TRANSPORT PROTEIN A-RELATED"/>
    <property type="match status" value="1"/>
</dbReference>
<dbReference type="STRING" id="760142.Hipma_1406"/>
<reference evidence="3 4" key="1">
    <citation type="journal article" date="2011" name="Stand. Genomic Sci.">
        <title>Complete genome sequence of the thermophilic sulfur-reducer Hippea maritima type strain (MH(2)).</title>
        <authorList>
            <person name="Huntemann M."/>
            <person name="Lu M."/>
            <person name="Nolan M."/>
            <person name="Lapidus A."/>
            <person name="Lucas S."/>
            <person name="Hammon N."/>
            <person name="Deshpande S."/>
            <person name="Cheng J.F."/>
            <person name="Tapia R."/>
            <person name="Han C."/>
            <person name="Goodwin L."/>
            <person name="Pitluck S."/>
            <person name="Liolios K."/>
            <person name="Pagani I."/>
            <person name="Ivanova N."/>
            <person name="Ovchinikova G."/>
            <person name="Pati A."/>
            <person name="Chen A."/>
            <person name="Palaniappan K."/>
            <person name="Land M."/>
            <person name="Hauser L."/>
            <person name="Jeffries C.D."/>
            <person name="Detter J.C."/>
            <person name="Brambilla E.M."/>
            <person name="Rohde M."/>
            <person name="Spring S."/>
            <person name="Goker M."/>
            <person name="Woyke T."/>
            <person name="Bristow J."/>
            <person name="Eisen J.A."/>
            <person name="Markowitz V."/>
            <person name="Hugenholtz P."/>
            <person name="Kyrpides N.C."/>
            <person name="Klenk H.P."/>
            <person name="Mavromatis K."/>
        </authorList>
    </citation>
    <scope>NUCLEOTIDE SEQUENCE [LARGE SCALE GENOMIC DNA]</scope>
    <source>
        <strain evidence="4">ATCC 700847 / DSM 10411 / MH2</strain>
    </source>
</reference>
<dbReference type="InterPro" id="IPR008988">
    <property type="entry name" value="Transcriptional_repressor_C"/>
</dbReference>
<dbReference type="eggNOG" id="COG1918">
    <property type="taxonomic scope" value="Bacteria"/>
</dbReference>
<dbReference type="OrthoDB" id="9811076at2"/>
<dbReference type="EMBL" id="CP002606">
    <property type="protein sequence ID" value="AEA34362.1"/>
    <property type="molecule type" value="Genomic_DNA"/>
</dbReference>
<dbReference type="SMART" id="SM00899">
    <property type="entry name" value="FeoA"/>
    <property type="match status" value="1"/>
</dbReference>
<keyword evidence="1" id="KW-0408">Iron</keyword>
<evidence type="ECO:0000313" key="3">
    <source>
        <dbReference type="EMBL" id="AEA34362.1"/>
    </source>
</evidence>
<dbReference type="SUPFAM" id="SSF50037">
    <property type="entry name" value="C-terminal domain of transcriptional repressors"/>
    <property type="match status" value="1"/>
</dbReference>
<gene>
    <name evidence="3" type="ordered locus">Hipma_1406</name>
</gene>
<dbReference type="RefSeq" id="WP_013682392.1">
    <property type="nucleotide sequence ID" value="NC_015318.1"/>
</dbReference>
<sequence>MKLTNGEVGKSYIVASIDGGCIAKDRILKLGIIPGSTITIKRKAPLRGPFMVEVNGSDVVLGRGIASKIAIVEIK</sequence>
<dbReference type="InterPro" id="IPR038157">
    <property type="entry name" value="FeoA_core_dom"/>
</dbReference>
<name>F2LY39_HIPMA</name>
<proteinExistence type="predicted"/>
<dbReference type="HOGENOM" id="CLU_150646_6_3_7"/>
<dbReference type="PANTHER" id="PTHR43151">
    <property type="entry name" value="FEOA FAMILY PROTEIN"/>
    <property type="match status" value="1"/>
</dbReference>
<evidence type="ECO:0000313" key="4">
    <source>
        <dbReference type="Proteomes" id="UP000008139"/>
    </source>
</evidence>
<dbReference type="AlphaFoldDB" id="F2LY39"/>
<dbReference type="Proteomes" id="UP000008139">
    <property type="component" value="Chromosome"/>
</dbReference>
<dbReference type="Pfam" id="PF04023">
    <property type="entry name" value="FeoA"/>
    <property type="match status" value="1"/>
</dbReference>
<dbReference type="InterPro" id="IPR007167">
    <property type="entry name" value="Fe-transptr_FeoA-like"/>
</dbReference>
<accession>F2LY39</accession>